<dbReference type="InterPro" id="IPR009363">
    <property type="entry name" value="Phage_Mu_Gp16"/>
</dbReference>
<reference evidence="1 2" key="1">
    <citation type="journal article" date="2015" name="Genome Announc.">
        <title>Genomes of Geoalkalibacter ferrihydriticus Z-0531T and Geoalkalibacter subterraneus Red1T, Two Haloalkaliphilic Metal-Reducing Deltaproteobacteria.</title>
        <authorList>
            <person name="Badalamenti J.P."/>
            <person name="Krajmalnik-Brown R."/>
            <person name="Torres C.I."/>
            <person name="Bond D.R."/>
        </authorList>
    </citation>
    <scope>NUCLEOTIDE SEQUENCE [LARGE SCALE GENOMIC DNA]</scope>
    <source>
        <strain evidence="1 2">Red1</strain>
    </source>
</reference>
<evidence type="ECO:0000313" key="2">
    <source>
        <dbReference type="Proteomes" id="UP000035036"/>
    </source>
</evidence>
<name>A0A0B5FHW0_9BACT</name>
<accession>A0A0B5FHW0</accession>
<protein>
    <recommendedName>
        <fullName evidence="3">Regulatory protein GemA</fullName>
    </recommendedName>
</protein>
<dbReference type="HOGENOM" id="CLU_107084_2_0_7"/>
<sequence length="147" mass="16036">MATKKQIKLIHVVKGALNLDDDAYRDILATYGASSSKDLTPFKAAKLLADLEHKAEAAGVWKRRGAPGGKGKRPHNIEAGRYGRAAQLAKIEALLTVGGKPWGYADALAQRICKVDKVAWVPDDELYKLITALRKQAVREGWDLSGE</sequence>
<organism evidence="1 2">
    <name type="scientific">Geoalkalibacter subterraneus</name>
    <dbReference type="NCBI Taxonomy" id="483547"/>
    <lineage>
        <taxon>Bacteria</taxon>
        <taxon>Pseudomonadati</taxon>
        <taxon>Thermodesulfobacteriota</taxon>
        <taxon>Desulfuromonadia</taxon>
        <taxon>Desulfuromonadales</taxon>
        <taxon>Geoalkalibacteraceae</taxon>
        <taxon>Geoalkalibacter</taxon>
    </lineage>
</organism>
<dbReference type="KEGG" id="gsb:GSUB_16170"/>
<dbReference type="OrthoDB" id="5405647at2"/>
<dbReference type="EMBL" id="CP010311">
    <property type="protein sequence ID" value="AJF07782.1"/>
    <property type="molecule type" value="Genomic_DNA"/>
</dbReference>
<keyword evidence="2" id="KW-1185">Reference proteome</keyword>
<proteinExistence type="predicted"/>
<evidence type="ECO:0008006" key="3">
    <source>
        <dbReference type="Google" id="ProtNLM"/>
    </source>
</evidence>
<dbReference type="Proteomes" id="UP000035036">
    <property type="component" value="Chromosome"/>
</dbReference>
<gene>
    <name evidence="1" type="ORF">GSUB_16170</name>
</gene>
<dbReference type="RefSeq" id="WP_040201765.1">
    <property type="nucleotide sequence ID" value="NZ_CP010311.1"/>
</dbReference>
<dbReference type="STRING" id="483547.GSUB_16170"/>
<dbReference type="AlphaFoldDB" id="A0A0B5FHW0"/>
<dbReference type="Pfam" id="PF06252">
    <property type="entry name" value="GemA"/>
    <property type="match status" value="1"/>
</dbReference>
<evidence type="ECO:0000313" key="1">
    <source>
        <dbReference type="EMBL" id="AJF07782.1"/>
    </source>
</evidence>